<dbReference type="EMBL" id="BSNS01000004">
    <property type="protein sequence ID" value="GLQ53571.1"/>
    <property type="molecule type" value="Genomic_DNA"/>
</dbReference>
<reference evidence="3" key="1">
    <citation type="journal article" date="2019" name="Int. J. Syst. Evol. Microbiol.">
        <title>The Global Catalogue of Microorganisms (GCM) 10K type strain sequencing project: providing services to taxonomists for standard genome sequencing and annotation.</title>
        <authorList>
            <consortium name="The Broad Institute Genomics Platform"/>
            <consortium name="The Broad Institute Genome Sequencing Center for Infectious Disease"/>
            <person name="Wu L."/>
            <person name="Ma J."/>
        </authorList>
    </citation>
    <scope>NUCLEOTIDE SEQUENCE [LARGE SCALE GENOMIC DNA]</scope>
    <source>
        <strain evidence="3">NBRC 112416</strain>
    </source>
</reference>
<feature type="domain" description="AAA+ ATPase" evidence="1">
    <location>
        <begin position="320"/>
        <end position="464"/>
    </location>
</feature>
<gene>
    <name evidence="2" type="ORF">GCM10010862_08300</name>
</gene>
<comment type="caution">
    <text evidence="2">The sequence shown here is derived from an EMBL/GenBank/DDBJ whole genome shotgun (WGS) entry which is preliminary data.</text>
</comment>
<evidence type="ECO:0000313" key="2">
    <source>
        <dbReference type="EMBL" id="GLQ53571.1"/>
    </source>
</evidence>
<dbReference type="InterPro" id="IPR027065">
    <property type="entry name" value="Lon_Prtase"/>
</dbReference>
<evidence type="ECO:0000313" key="3">
    <source>
        <dbReference type="Proteomes" id="UP001156691"/>
    </source>
</evidence>
<dbReference type="InterPro" id="IPR027417">
    <property type="entry name" value="P-loop_NTPase"/>
</dbReference>
<dbReference type="Pfam" id="PF00004">
    <property type="entry name" value="AAA"/>
    <property type="match status" value="1"/>
</dbReference>
<dbReference type="RefSeq" id="WP_284339016.1">
    <property type="nucleotide sequence ID" value="NZ_BSNS01000004.1"/>
</dbReference>
<accession>A0ABQ5W121</accession>
<protein>
    <recommendedName>
        <fullName evidence="1">AAA+ ATPase domain-containing protein</fullName>
    </recommendedName>
</protein>
<dbReference type="SUPFAM" id="SSF52540">
    <property type="entry name" value="P-loop containing nucleoside triphosphate hydrolases"/>
    <property type="match status" value="1"/>
</dbReference>
<evidence type="ECO:0000259" key="1">
    <source>
        <dbReference type="SMART" id="SM00382"/>
    </source>
</evidence>
<name>A0ABQ5W121_9HYPH</name>
<dbReference type="PANTHER" id="PTHR10046">
    <property type="entry name" value="ATP DEPENDENT LON PROTEASE FAMILY MEMBER"/>
    <property type="match status" value="1"/>
</dbReference>
<sequence>MSGNASSRSDSASIFTDTDRAALKHRLLRREQILDGALPSNKELLTGLPLRCDDLQSDVMAYIDGWKAKADGRWEQDVIVAAELARADASIENLSKLYEALEPGSYDEHELSDRVQIWLAYWGDRDALTRVCVLAATPNRRLRDEASTDAYRLTFSIGITTRKHIEEYKPGAADQVMLNGMKHLSKLTAYIDALRETVEIEGDAAKPTSLARLIARFSAAVDEGEQESVKKLDALLGEDLDEDDVVGLVVVPSMPAVEPTGKASARDIRHEWEGLAGKAFPLVQRGDIAQQRRQLVAAWPHASEIIDVILSDLAASEIVRFRPTLIVGEPGSGKSSLARAILETVGLPSQLVPMAGASDSSLMGTSAQWSTARESIPLQLIKNSRTASVGMIWDEIEKASDSRHNGSAVEALLPMLEIDQARRYRDLALELEVDLSAVTHFATANSAEGIPAPIRDRMRILQMPEPGWQHLGTLTRQIIDRIAGERGVDPRFFGSLAEDELELVRRAWPGGSIRKLTRIVATIIAGRDRILGRC</sequence>
<proteinExistence type="predicted"/>
<dbReference type="Proteomes" id="UP001156691">
    <property type="component" value="Unassembled WGS sequence"/>
</dbReference>
<organism evidence="2 3">
    <name type="scientific">Devosia nitrariae</name>
    <dbReference type="NCBI Taxonomy" id="2071872"/>
    <lineage>
        <taxon>Bacteria</taxon>
        <taxon>Pseudomonadati</taxon>
        <taxon>Pseudomonadota</taxon>
        <taxon>Alphaproteobacteria</taxon>
        <taxon>Hyphomicrobiales</taxon>
        <taxon>Devosiaceae</taxon>
        <taxon>Devosia</taxon>
    </lineage>
</organism>
<dbReference type="InterPro" id="IPR003959">
    <property type="entry name" value="ATPase_AAA_core"/>
</dbReference>
<keyword evidence="3" id="KW-1185">Reference proteome</keyword>
<dbReference type="Gene3D" id="3.40.50.300">
    <property type="entry name" value="P-loop containing nucleotide triphosphate hydrolases"/>
    <property type="match status" value="1"/>
</dbReference>
<dbReference type="SMART" id="SM00382">
    <property type="entry name" value="AAA"/>
    <property type="match status" value="1"/>
</dbReference>
<dbReference type="InterPro" id="IPR003593">
    <property type="entry name" value="AAA+_ATPase"/>
</dbReference>